<dbReference type="AlphaFoldDB" id="A0A8R1I6E2"/>
<dbReference type="Proteomes" id="UP000005237">
    <property type="component" value="Unassembled WGS sequence"/>
</dbReference>
<evidence type="ECO:0000256" key="1">
    <source>
        <dbReference type="SAM" id="MobiDB-lite"/>
    </source>
</evidence>
<organism evidence="2 3">
    <name type="scientific">Caenorhabditis japonica</name>
    <dbReference type="NCBI Taxonomy" id="281687"/>
    <lineage>
        <taxon>Eukaryota</taxon>
        <taxon>Metazoa</taxon>
        <taxon>Ecdysozoa</taxon>
        <taxon>Nematoda</taxon>
        <taxon>Chromadorea</taxon>
        <taxon>Rhabditida</taxon>
        <taxon>Rhabditina</taxon>
        <taxon>Rhabditomorpha</taxon>
        <taxon>Rhabditoidea</taxon>
        <taxon>Rhabditidae</taxon>
        <taxon>Peloderinae</taxon>
        <taxon>Caenorhabditis</taxon>
    </lineage>
</organism>
<dbReference type="EnsemblMetazoa" id="CJA25555.1">
    <property type="protein sequence ID" value="CJA25555.1"/>
    <property type="gene ID" value="WBGene00181127"/>
</dbReference>
<reference evidence="2" key="2">
    <citation type="submission" date="2022-06" db="UniProtKB">
        <authorList>
            <consortium name="EnsemblMetazoa"/>
        </authorList>
    </citation>
    <scope>IDENTIFICATION</scope>
    <source>
        <strain evidence="2">DF5081</strain>
    </source>
</reference>
<feature type="compositionally biased region" description="Low complexity" evidence="1">
    <location>
        <begin position="25"/>
        <end position="38"/>
    </location>
</feature>
<proteinExistence type="predicted"/>
<protein>
    <submittedName>
        <fullName evidence="2">Uncharacterized protein</fullName>
    </submittedName>
</protein>
<evidence type="ECO:0000313" key="2">
    <source>
        <dbReference type="EnsemblMetazoa" id="CJA25555.1"/>
    </source>
</evidence>
<name>A0A8R1I6E2_CAEJA</name>
<evidence type="ECO:0000313" key="3">
    <source>
        <dbReference type="Proteomes" id="UP000005237"/>
    </source>
</evidence>
<accession>A0A8R1I6E2</accession>
<reference evidence="3" key="1">
    <citation type="submission" date="2010-08" db="EMBL/GenBank/DDBJ databases">
        <authorList>
            <consortium name="Caenorhabditis japonica Sequencing Consortium"/>
            <person name="Wilson R.K."/>
        </authorList>
    </citation>
    <scope>NUCLEOTIDE SEQUENCE [LARGE SCALE GENOMIC DNA]</scope>
    <source>
        <strain evidence="3">DF5081</strain>
    </source>
</reference>
<keyword evidence="3" id="KW-1185">Reference proteome</keyword>
<feature type="region of interest" description="Disordered" evidence="1">
    <location>
        <begin position="1"/>
        <end position="38"/>
    </location>
</feature>
<sequence length="68" mass="7953">MSSYPPLKTHRRPRPPLVNPRTRTRTPSPTPSKRSVSPIVAAKAREMHNEETEALYRRFRRQETLALM</sequence>